<dbReference type="EMBL" id="SLZU01000067">
    <property type="protein sequence ID" value="TCS46623.1"/>
    <property type="molecule type" value="Genomic_DNA"/>
</dbReference>
<name>A0A4R3IHC8_9RHOB</name>
<keyword evidence="2" id="KW-1185">Reference proteome</keyword>
<dbReference type="OrthoDB" id="7824404at2"/>
<dbReference type="AlphaFoldDB" id="A0A4R3IHC8"/>
<protein>
    <submittedName>
        <fullName evidence="1">Uncharacterized protein</fullName>
    </submittedName>
</protein>
<dbReference type="RefSeq" id="WP_132249010.1">
    <property type="nucleotide sequence ID" value="NZ_SLZU01000067.1"/>
</dbReference>
<comment type="caution">
    <text evidence="1">The sequence shown here is derived from an EMBL/GenBank/DDBJ whole genome shotgun (WGS) entry which is preliminary data.</text>
</comment>
<evidence type="ECO:0000313" key="2">
    <source>
        <dbReference type="Proteomes" id="UP000295696"/>
    </source>
</evidence>
<gene>
    <name evidence="1" type="ORF">EDD52_1672</name>
</gene>
<accession>A0A4R3IHC8</accession>
<dbReference type="Proteomes" id="UP000295696">
    <property type="component" value="Unassembled WGS sequence"/>
</dbReference>
<organism evidence="1 2">
    <name type="scientific">Primorskyibacter sedentarius</name>
    <dbReference type="NCBI Taxonomy" id="745311"/>
    <lineage>
        <taxon>Bacteria</taxon>
        <taxon>Pseudomonadati</taxon>
        <taxon>Pseudomonadota</taxon>
        <taxon>Alphaproteobacteria</taxon>
        <taxon>Rhodobacterales</taxon>
        <taxon>Roseobacteraceae</taxon>
        <taxon>Primorskyibacter</taxon>
    </lineage>
</organism>
<proteinExistence type="predicted"/>
<evidence type="ECO:0000313" key="1">
    <source>
        <dbReference type="EMBL" id="TCS46623.1"/>
    </source>
</evidence>
<reference evidence="1 2" key="1">
    <citation type="submission" date="2019-03" db="EMBL/GenBank/DDBJ databases">
        <title>Genomic Encyclopedia of Type Strains, Phase IV (KMG-IV): sequencing the most valuable type-strain genomes for metagenomic binning, comparative biology and taxonomic classification.</title>
        <authorList>
            <person name="Goeker M."/>
        </authorList>
    </citation>
    <scope>NUCLEOTIDE SEQUENCE [LARGE SCALE GENOMIC DNA]</scope>
    <source>
        <strain evidence="1 2">DSM 104836</strain>
    </source>
</reference>
<sequence length="254" mass="28304">MFRKFYIAFTVAVVTATSAEACRRCQSDAGVILDLPSCGFWQDKGQGDTATCEANRRAAEADSFNLCGAASRQRNVFIGGRNNDLLRIGKKGDSNWKNAFFVRIQDGKNYSCGGDVQSGDTFTAVMRGRHRDVLDIFRYKGADSYIRITDRIHDGRGQRYVAGANYIARVYGNHGDIVKLYGFQSNGNIVQKARLIADGRGHGLTRLSETDVGITYGRNKDIRVRFCFDGTRWKTGYIGIGHPFKPNCDTPLNW</sequence>